<dbReference type="KEGG" id="pte:PTT_19589"/>
<dbReference type="HOGENOM" id="CLU_281058_0_0_1"/>
<feature type="region of interest" description="Disordered" evidence="1">
    <location>
        <begin position="1058"/>
        <end position="1116"/>
    </location>
</feature>
<dbReference type="AlphaFoldDB" id="E3S992"/>
<reference evidence="2 3" key="1">
    <citation type="journal article" date="2010" name="Genome Biol.">
        <title>A first genome assembly of the barley fungal pathogen Pyrenophora teres f. teres.</title>
        <authorList>
            <person name="Ellwood S.R."/>
            <person name="Liu Z."/>
            <person name="Syme R.A."/>
            <person name="Lai Z."/>
            <person name="Hane J.K."/>
            <person name="Keiper F."/>
            <person name="Moffat C.S."/>
            <person name="Oliver R.P."/>
            <person name="Friesen T.L."/>
        </authorList>
    </citation>
    <scope>NUCLEOTIDE SEQUENCE [LARGE SCALE GENOMIC DNA]</scope>
    <source>
        <strain evidence="2 3">0-1</strain>
    </source>
</reference>
<proteinExistence type="predicted"/>
<feature type="compositionally biased region" description="Basic and acidic residues" evidence="1">
    <location>
        <begin position="1064"/>
        <end position="1074"/>
    </location>
</feature>
<protein>
    <submittedName>
        <fullName evidence="2">Uncharacterized protein</fullName>
    </submittedName>
</protein>
<keyword evidence="3" id="KW-1185">Reference proteome</keyword>
<evidence type="ECO:0000313" key="2">
    <source>
        <dbReference type="EMBL" id="EFQ85471.1"/>
    </source>
</evidence>
<sequence length="1116" mass="125072">MPLLLARQWQAVRRAPIAVRSPCRSIHFRARQAIPSDVDLKPQPLFSGIIIPASVERTLPSLVTYINTVRRQDALCHTFCVFFVTPTYASQLLDENSFLRSAIRRAYRALLDKKGIVIDALCAVVDKLPASRALGNKDVLSADEASQYAIKPPVAGTGFEGMAYVLLTPHSSVSLEELRPSDNGVIDFITAQHRLGDSARRDTLRLPLANTVFQTGTPSTMFLSRWQTLGRDHDIELISKTNVSHHGIRLSGRNDFSGLATGFSIPLIPLTTPRVVKGCMGNIIREVVDPDGQTVQASSELESVVPRFFRSRGQPAQATVAWALVLPEHLKATNYHKTHHLLAAVPTDDDAGYTKQEEIWERLWRSDPPVWNNLVVEALANGARLHRVLSGGGGWGKKAGLLSLDPVPANQSTISSSDAMLEMVDDPKDFESTLTPVVRAGESIQFFISPKSDLSQEASQSDSLEKLRLIPQTVDDRTWGWEIGTIPSTMDSIPGASWQHRPFEKDVRPIIFRGGFGALTEGGLTLTQHSLRSNEGNSRAVNTTMVDVPFSRFWAVNLPKIHRGRVKAIQNSSRQYSVDHGISSRTSLFTRIQPSLLQKTPFVSTATGTSFGMPRQFSSTSLRQAAKLVDKKLDNWISTLPRPLTIEQLGQALELESSSFRTRSRLSVRTAKAISRELERRYRELGKRYEAIMPAIDARIEFKKKLEMHKIQQHRKRMEEELKRKIKLQALKKPGKSGIYLQPRVKRLVSSYVRIKSALGILAKEVDTIKAALRKHRRGIRKYPVKPQSVTKANTAIAKDVVKPIVRKMTPDHVPFCSAIETYYQYHTVQLTNLRASAMNITYTIRNRVPNSAFRRVASSKPSTSPLQKWRDGYQEAARTQLRRWSAEHIRFYNDIIFLKYLIRRRKQAFLGDTAVPVNRYFAKPEPAKPKTARKPRTRNNTVGIRKFHGKLRIRTYTTKGSGTRGAKPRGSPPVLRIRRYRGDPARDTLLRKVPVEKQRYPRASDDEQVAERARRAERLRKKREFTSTVGAWLGAGSGKKRSSAAAATVEKPKRVFGAGLQRQQEEAAGKANDEQSAVSGQEKAPTDGMASLLTTVDKTEDKASKGVGGRQRRRR</sequence>
<dbReference type="EMBL" id="GL537876">
    <property type="protein sequence ID" value="EFQ85471.1"/>
    <property type="molecule type" value="Genomic_DNA"/>
</dbReference>
<dbReference type="OrthoDB" id="1744869at2759"/>
<accession>E3S992</accession>
<evidence type="ECO:0000313" key="3">
    <source>
        <dbReference type="Proteomes" id="UP000001067"/>
    </source>
</evidence>
<dbReference type="eggNOG" id="ENOG502SB4N">
    <property type="taxonomic scope" value="Eukaryota"/>
</dbReference>
<gene>
    <name evidence="2" type="ORF">PTT_19589</name>
</gene>
<evidence type="ECO:0000256" key="1">
    <source>
        <dbReference type="SAM" id="MobiDB-lite"/>
    </source>
</evidence>
<name>E3S992_PYRTT</name>
<dbReference type="Proteomes" id="UP000001067">
    <property type="component" value="Unassembled WGS sequence"/>
</dbReference>
<organism evidence="3">
    <name type="scientific">Pyrenophora teres f. teres (strain 0-1)</name>
    <name type="common">Barley net blotch fungus</name>
    <name type="synonym">Drechslera teres f. teres</name>
    <dbReference type="NCBI Taxonomy" id="861557"/>
    <lineage>
        <taxon>Eukaryota</taxon>
        <taxon>Fungi</taxon>
        <taxon>Dikarya</taxon>
        <taxon>Ascomycota</taxon>
        <taxon>Pezizomycotina</taxon>
        <taxon>Dothideomycetes</taxon>
        <taxon>Pleosporomycetidae</taxon>
        <taxon>Pleosporales</taxon>
        <taxon>Pleosporineae</taxon>
        <taxon>Pleosporaceae</taxon>
        <taxon>Pyrenophora</taxon>
    </lineage>
</organism>